<accession>A0ABW9XW26</accession>
<dbReference type="InterPro" id="IPR017853">
    <property type="entry name" value="GH"/>
</dbReference>
<dbReference type="InterPro" id="IPR024749">
    <property type="entry name" value="Collagen-bd_put"/>
</dbReference>
<dbReference type="InterPro" id="IPR025277">
    <property type="entry name" value="Apiosidase-like_cat_dom"/>
</dbReference>
<feature type="domain" description="Putative collagen-binding" evidence="1">
    <location>
        <begin position="344"/>
        <end position="432"/>
    </location>
</feature>
<protein>
    <submittedName>
        <fullName evidence="3">DUF4038 domain-containing protein</fullName>
    </submittedName>
</protein>
<dbReference type="EMBL" id="JAAAMV010000024">
    <property type="protein sequence ID" value="NBD26917.1"/>
    <property type="molecule type" value="Genomic_DNA"/>
</dbReference>
<evidence type="ECO:0000259" key="1">
    <source>
        <dbReference type="Pfam" id="PF12904"/>
    </source>
</evidence>
<dbReference type="RefSeq" id="WP_161745934.1">
    <property type="nucleotide sequence ID" value="NZ_JAAAMV010000024.1"/>
</dbReference>
<name>A0ABW9XW26_9BACL</name>
<sequence length="436" mass="49203">MTTKRLQRLKVSDNKRYLIQEDGTPFFWLGDTAWELFHKLNREEAAEYLRNRAALKFNVVQAVALAELDGIGGNNAYGRRPLRQNAEGQYDPTLPDLDGDDNYWTHVDYIVDLAASQGLYIALLPTWGDKYHRGGFGKGPEIFDGENAKAYGRWLGERYGDRSNIVWVLGGDRSLIIRNHFEVNNGLAAGLREAVRDTQLITFHPCGNASSSHHMHDEPWLDFNMIQSGHHEQVRENYKHVKADYDRLPVKPTVDAEPAYEDHPVNFNPSKGYFDQADVRTGAYYGVFAGGFGTTYGHHSIWSMTTEPKPYFIMTWQDALHRPGAAQMRHLRELMEARSYLDRVPDQSLIADNHEGANYMVATRGEQYGLIYSPNGIPFRASLGKWKGSSVSASWFDPRTGEYSAIGDYANRGEVSFSPPSSGRGNDWVLVLTVTG</sequence>
<keyword evidence="4" id="KW-1185">Reference proteome</keyword>
<evidence type="ECO:0000313" key="4">
    <source>
        <dbReference type="Proteomes" id="UP000665561"/>
    </source>
</evidence>
<evidence type="ECO:0000313" key="3">
    <source>
        <dbReference type="EMBL" id="NBD26917.1"/>
    </source>
</evidence>
<reference evidence="3 4" key="1">
    <citation type="submission" date="2020-01" db="EMBL/GenBank/DDBJ databases">
        <title>Paenibacillus soybeanensis sp. nov. isolated from the nodules of soybean (Glycine max(L.) Merr).</title>
        <authorList>
            <person name="Wang H."/>
        </authorList>
    </citation>
    <scope>NUCLEOTIDE SEQUENCE [LARGE SCALE GENOMIC DNA]</scope>
    <source>
        <strain evidence="3 4">T1</strain>
    </source>
</reference>
<proteinExistence type="predicted"/>
<dbReference type="Pfam" id="PF13204">
    <property type="entry name" value="Apiosidase"/>
    <property type="match status" value="1"/>
</dbReference>
<dbReference type="Proteomes" id="UP000665561">
    <property type="component" value="Unassembled WGS sequence"/>
</dbReference>
<gene>
    <name evidence="3" type="ORF">GT019_23855</name>
</gene>
<dbReference type="Pfam" id="PF12904">
    <property type="entry name" value="Collagen_bind_2"/>
    <property type="match status" value="1"/>
</dbReference>
<dbReference type="PANTHER" id="PTHR37836:SF3">
    <property type="entry name" value="ENDOGLUCANASE"/>
    <property type="match status" value="1"/>
</dbReference>
<comment type="caution">
    <text evidence="3">The sequence shown here is derived from an EMBL/GenBank/DDBJ whole genome shotgun (WGS) entry which is preliminary data.</text>
</comment>
<dbReference type="PANTHER" id="PTHR37836">
    <property type="entry name" value="LMO1036 PROTEIN"/>
    <property type="match status" value="1"/>
</dbReference>
<dbReference type="Gene3D" id="3.20.20.80">
    <property type="entry name" value="Glycosidases"/>
    <property type="match status" value="1"/>
</dbReference>
<organism evidence="3 4">
    <name type="scientific">Paenibacillus glycinis</name>
    <dbReference type="NCBI Taxonomy" id="2697035"/>
    <lineage>
        <taxon>Bacteria</taxon>
        <taxon>Bacillati</taxon>
        <taxon>Bacillota</taxon>
        <taxon>Bacilli</taxon>
        <taxon>Bacillales</taxon>
        <taxon>Paenibacillaceae</taxon>
        <taxon>Paenibacillus</taxon>
    </lineage>
</organism>
<feature type="domain" description="Apiosidase-like catalytic" evidence="2">
    <location>
        <begin position="12"/>
        <end position="341"/>
    </location>
</feature>
<evidence type="ECO:0000259" key="2">
    <source>
        <dbReference type="Pfam" id="PF13204"/>
    </source>
</evidence>
<dbReference type="SUPFAM" id="SSF51445">
    <property type="entry name" value="(Trans)glycosidases"/>
    <property type="match status" value="1"/>
</dbReference>